<organism evidence="2 3">
    <name type="scientific">Durio zibethinus</name>
    <name type="common">Durian</name>
    <dbReference type="NCBI Taxonomy" id="66656"/>
    <lineage>
        <taxon>Eukaryota</taxon>
        <taxon>Viridiplantae</taxon>
        <taxon>Streptophyta</taxon>
        <taxon>Embryophyta</taxon>
        <taxon>Tracheophyta</taxon>
        <taxon>Spermatophyta</taxon>
        <taxon>Magnoliopsida</taxon>
        <taxon>eudicotyledons</taxon>
        <taxon>Gunneridae</taxon>
        <taxon>Pentapetalae</taxon>
        <taxon>rosids</taxon>
        <taxon>malvids</taxon>
        <taxon>Malvales</taxon>
        <taxon>Malvaceae</taxon>
        <taxon>Helicteroideae</taxon>
        <taxon>Durio</taxon>
    </lineage>
</organism>
<keyword evidence="1" id="KW-0472">Membrane</keyword>
<sequence length="110" mass="12873">MLKIFKLKAKISEDLNSQIIFCLALLYLYIRLKEDILMMVKASRIGMFSAIFQLSQGTLNKMKMEMLEMMITICSWKIRDCSFSWGKCISVFDFMGQNSTNYVPQNQNFI</sequence>
<protein>
    <submittedName>
        <fullName evidence="3">Uncharacterized protein LOC111287907 isoform X2</fullName>
    </submittedName>
</protein>
<keyword evidence="1" id="KW-0812">Transmembrane</keyword>
<dbReference type="AlphaFoldDB" id="A0A6P5Y1Q9"/>
<dbReference type="RefSeq" id="XP_022734335.1">
    <property type="nucleotide sequence ID" value="XM_022878600.1"/>
</dbReference>
<accession>A0A6P5Y1Q9</accession>
<keyword evidence="2" id="KW-1185">Reference proteome</keyword>
<gene>
    <name evidence="3" type="primary">LOC111287907</name>
</gene>
<dbReference type="Proteomes" id="UP000515121">
    <property type="component" value="Unplaced"/>
</dbReference>
<dbReference type="GeneID" id="111287907"/>
<proteinExistence type="predicted"/>
<evidence type="ECO:0000313" key="2">
    <source>
        <dbReference type="Proteomes" id="UP000515121"/>
    </source>
</evidence>
<name>A0A6P5Y1Q9_DURZI</name>
<feature type="transmembrane region" description="Helical" evidence="1">
    <location>
        <begin position="12"/>
        <end position="30"/>
    </location>
</feature>
<reference evidence="3" key="1">
    <citation type="submission" date="2025-08" db="UniProtKB">
        <authorList>
            <consortium name="RefSeq"/>
        </authorList>
    </citation>
    <scope>IDENTIFICATION</scope>
    <source>
        <tissue evidence="3">Fruit stalk</tissue>
    </source>
</reference>
<evidence type="ECO:0000256" key="1">
    <source>
        <dbReference type="SAM" id="Phobius"/>
    </source>
</evidence>
<keyword evidence="1" id="KW-1133">Transmembrane helix</keyword>
<evidence type="ECO:0000313" key="3">
    <source>
        <dbReference type="RefSeq" id="XP_022734335.1"/>
    </source>
</evidence>